<dbReference type="Proteomes" id="UP001205185">
    <property type="component" value="Unassembled WGS sequence"/>
</dbReference>
<evidence type="ECO:0000313" key="1">
    <source>
        <dbReference type="EMBL" id="MCP2269902.1"/>
    </source>
</evidence>
<evidence type="ECO:0008006" key="3">
    <source>
        <dbReference type="Google" id="ProtNLM"/>
    </source>
</evidence>
<gene>
    <name evidence="1" type="ORF">LV75_002391</name>
</gene>
<dbReference type="SUPFAM" id="SSF53474">
    <property type="entry name" value="alpha/beta-Hydrolases"/>
    <property type="match status" value="1"/>
</dbReference>
<proteinExistence type="predicted"/>
<sequence>MTRIGPNTLLPARRRSLTLTTADGERLAAELALPEGEPRATVVLVHPNPTGGGSMDTHVIRKAAARLPALAGIATLRFNTRGTVSESGASTGTHDAGVAEAHDLAAAVAAVADLPGVWLAGWSFGTDVVLMHGSRDDVRGAFLLAPTMRRTRPEHLAAWARSGKPVRCVVPEFDDYLRPDAAAVRFAGVPQAEIITFPGCKHLFVGHAERALDSLVDLVAPDVPTPLPGEWPDQTAEV</sequence>
<evidence type="ECO:0000313" key="2">
    <source>
        <dbReference type="Proteomes" id="UP001205185"/>
    </source>
</evidence>
<reference evidence="1 2" key="1">
    <citation type="submission" date="2022-06" db="EMBL/GenBank/DDBJ databases">
        <title>Genomic Encyclopedia of Archaeal and Bacterial Type Strains, Phase II (KMG-II): from individual species to whole genera.</title>
        <authorList>
            <person name="Goeker M."/>
        </authorList>
    </citation>
    <scope>NUCLEOTIDE SEQUENCE [LARGE SCALE GENOMIC DNA]</scope>
    <source>
        <strain evidence="1 2">DSM 44255</strain>
    </source>
</reference>
<dbReference type="RefSeq" id="WP_253886863.1">
    <property type="nucleotide sequence ID" value="NZ_BAAAVB010000024.1"/>
</dbReference>
<dbReference type="PANTHER" id="PTHR42103">
    <property type="entry name" value="ALPHA/BETA-HYDROLASES SUPERFAMILY PROTEIN"/>
    <property type="match status" value="1"/>
</dbReference>
<accession>A0ABT1IBA9</accession>
<organism evidence="1 2">
    <name type="scientific">Actinokineospora diospyrosa</name>
    <dbReference type="NCBI Taxonomy" id="103728"/>
    <lineage>
        <taxon>Bacteria</taxon>
        <taxon>Bacillati</taxon>
        <taxon>Actinomycetota</taxon>
        <taxon>Actinomycetes</taxon>
        <taxon>Pseudonocardiales</taxon>
        <taxon>Pseudonocardiaceae</taxon>
        <taxon>Actinokineospora</taxon>
    </lineage>
</organism>
<dbReference type="Gene3D" id="3.40.50.1820">
    <property type="entry name" value="alpha/beta hydrolase"/>
    <property type="match status" value="1"/>
</dbReference>
<protein>
    <recommendedName>
        <fullName evidence="3">Alpha/beta hydrolase</fullName>
    </recommendedName>
</protein>
<comment type="caution">
    <text evidence="1">The sequence shown here is derived from an EMBL/GenBank/DDBJ whole genome shotgun (WGS) entry which is preliminary data.</text>
</comment>
<keyword evidence="2" id="KW-1185">Reference proteome</keyword>
<dbReference type="EMBL" id="JAMTCO010000005">
    <property type="protein sequence ID" value="MCP2269902.1"/>
    <property type="molecule type" value="Genomic_DNA"/>
</dbReference>
<name>A0ABT1IBA9_9PSEU</name>
<dbReference type="InterPro" id="IPR029058">
    <property type="entry name" value="AB_hydrolase_fold"/>
</dbReference>
<dbReference type="PANTHER" id="PTHR42103:SF2">
    <property type="entry name" value="AB HYDROLASE-1 DOMAIN-CONTAINING PROTEIN"/>
    <property type="match status" value="1"/>
</dbReference>